<gene>
    <name evidence="1" type="ORF">OPKNFCMD_5276</name>
</gene>
<evidence type="ECO:0000313" key="2">
    <source>
        <dbReference type="Proteomes" id="UP001055167"/>
    </source>
</evidence>
<proteinExistence type="predicted"/>
<dbReference type="EMBL" id="BPQH01000019">
    <property type="protein sequence ID" value="GJD52510.1"/>
    <property type="molecule type" value="Genomic_DNA"/>
</dbReference>
<comment type="caution">
    <text evidence="1">The sequence shown here is derived from an EMBL/GenBank/DDBJ whole genome shotgun (WGS) entry which is preliminary data.</text>
</comment>
<evidence type="ECO:0000313" key="1">
    <source>
        <dbReference type="EMBL" id="GJD52510.1"/>
    </source>
</evidence>
<organism evidence="1 2">
    <name type="scientific">Methylobacterium crusticola</name>
    <dbReference type="NCBI Taxonomy" id="1697972"/>
    <lineage>
        <taxon>Bacteria</taxon>
        <taxon>Pseudomonadati</taxon>
        <taxon>Pseudomonadota</taxon>
        <taxon>Alphaproteobacteria</taxon>
        <taxon>Hyphomicrobiales</taxon>
        <taxon>Methylobacteriaceae</taxon>
        <taxon>Methylobacterium</taxon>
    </lineage>
</organism>
<reference evidence="1" key="2">
    <citation type="submission" date="2021-08" db="EMBL/GenBank/DDBJ databases">
        <authorList>
            <person name="Tani A."/>
            <person name="Ola A."/>
            <person name="Ogura Y."/>
            <person name="Katsura K."/>
            <person name="Hayashi T."/>
        </authorList>
    </citation>
    <scope>NUCLEOTIDE SEQUENCE</scope>
    <source>
        <strain evidence="1">KCTC 52305</strain>
    </source>
</reference>
<sequence length="77" mass="8417">MPDTAQPDLASIVEIIAEAEKRGMNWQEAVICTFPGIEDAVLWQARAEFKLGETLTLIEEIRAGQPGEQSTDSPSES</sequence>
<keyword evidence="2" id="KW-1185">Reference proteome</keyword>
<name>A0ABQ4R6F8_9HYPH</name>
<reference evidence="1" key="1">
    <citation type="journal article" date="2021" name="Front. Microbiol.">
        <title>Comprehensive Comparative Genomics and Phenotyping of Methylobacterium Species.</title>
        <authorList>
            <person name="Alessa O."/>
            <person name="Ogura Y."/>
            <person name="Fujitani Y."/>
            <person name="Takami H."/>
            <person name="Hayashi T."/>
            <person name="Sahin N."/>
            <person name="Tani A."/>
        </authorList>
    </citation>
    <scope>NUCLEOTIDE SEQUENCE</scope>
    <source>
        <strain evidence="1">KCTC 52305</strain>
    </source>
</reference>
<protein>
    <submittedName>
        <fullName evidence="1">Uncharacterized protein</fullName>
    </submittedName>
</protein>
<accession>A0ABQ4R6F8</accession>
<dbReference type="Proteomes" id="UP001055167">
    <property type="component" value="Unassembled WGS sequence"/>
</dbReference>
<dbReference type="RefSeq" id="WP_128565908.1">
    <property type="nucleotide sequence ID" value="NZ_BPQH01000019.1"/>
</dbReference>